<reference evidence="1 2" key="1">
    <citation type="submission" date="2020-08" db="EMBL/GenBank/DDBJ databases">
        <title>Sequencing the genomes of 1000 actinobacteria strains.</title>
        <authorList>
            <person name="Klenk H.-P."/>
        </authorList>
    </citation>
    <scope>NUCLEOTIDE SEQUENCE [LARGE SCALE GENOMIC DNA]</scope>
    <source>
        <strain evidence="1 2">DSM 45886</strain>
    </source>
</reference>
<organism evidence="1 2">
    <name type="scientific">Micromonospora polyrhachis</name>
    <dbReference type="NCBI Taxonomy" id="1282883"/>
    <lineage>
        <taxon>Bacteria</taxon>
        <taxon>Bacillati</taxon>
        <taxon>Actinomycetota</taxon>
        <taxon>Actinomycetes</taxon>
        <taxon>Micromonosporales</taxon>
        <taxon>Micromonosporaceae</taxon>
        <taxon>Micromonospora</taxon>
    </lineage>
</organism>
<accession>A0A7W7SN59</accession>
<evidence type="ECO:0000313" key="2">
    <source>
        <dbReference type="Proteomes" id="UP000578819"/>
    </source>
</evidence>
<evidence type="ECO:0000313" key="1">
    <source>
        <dbReference type="EMBL" id="MBB4957696.1"/>
    </source>
</evidence>
<protein>
    <submittedName>
        <fullName evidence="1">Uncharacterized protein</fullName>
    </submittedName>
</protein>
<dbReference type="AlphaFoldDB" id="A0A7W7SN59"/>
<proteinExistence type="predicted"/>
<gene>
    <name evidence="1" type="ORF">FHR38_001429</name>
</gene>
<dbReference type="Proteomes" id="UP000578819">
    <property type="component" value="Unassembled WGS sequence"/>
</dbReference>
<comment type="caution">
    <text evidence="1">The sequence shown here is derived from an EMBL/GenBank/DDBJ whole genome shotgun (WGS) entry which is preliminary data.</text>
</comment>
<keyword evidence="2" id="KW-1185">Reference proteome</keyword>
<sequence>MRDVTVLVLVRGGENGGTADGLTTDHDAICG</sequence>
<dbReference type="EMBL" id="JACHJW010000001">
    <property type="protein sequence ID" value="MBB4957696.1"/>
    <property type="molecule type" value="Genomic_DNA"/>
</dbReference>
<name>A0A7W7SN59_9ACTN</name>